<sequence length="159" mass="17657">MLTTPNSLLYAWWTGQPERKATKQGVIMHQFTVTVTAASTDEIKITHTRTVGSLLSRVALRTLMLQTAANEMGVKAEVLFKAGYDRLFDTGWTVLDAGPDGNGMRTMFYTVRPMTGVERQQQLHERGGSVTNPDGSMGFFMPGEAPAPKVQRPKVRRQK</sequence>
<organism evidence="1 2">
    <name type="scientific">Arthrobacter phage Salgado</name>
    <dbReference type="NCBI Taxonomy" id="1772314"/>
    <lineage>
        <taxon>Viruses</taxon>
        <taxon>Duplodnaviria</taxon>
        <taxon>Heunggongvirae</taxon>
        <taxon>Uroviricota</taxon>
        <taxon>Caudoviricetes</taxon>
        <taxon>Laroyevirus</taxon>
        <taxon>Laroyevirus salgado</taxon>
    </lineage>
</organism>
<dbReference type="Proteomes" id="UP000223391">
    <property type="component" value="Segment"/>
</dbReference>
<dbReference type="GeneID" id="65071692"/>
<dbReference type="KEGG" id="vg:65071692"/>
<evidence type="ECO:0000313" key="1">
    <source>
        <dbReference type="EMBL" id="ALY10246.1"/>
    </source>
</evidence>
<dbReference type="RefSeq" id="YP_010082689.1">
    <property type="nucleotide sequence ID" value="NC_055033.1"/>
</dbReference>
<dbReference type="EMBL" id="KU160664">
    <property type="protein sequence ID" value="ALY10246.1"/>
    <property type="molecule type" value="Genomic_DNA"/>
</dbReference>
<gene>
    <name evidence="1" type="primary">80</name>
    <name evidence="1" type="ORF">SALGADO_80</name>
</gene>
<reference evidence="2" key="1">
    <citation type="submission" date="2015-11" db="EMBL/GenBank/DDBJ databases">
        <authorList>
            <person name="Greene A."/>
            <person name="Schneider V.M."/>
            <person name="Bradley K.W."/>
            <person name="Asai D.J."/>
            <person name="Bowman C.A."/>
            <person name="Russell D.A."/>
            <person name="Pope W.H."/>
            <person name="Jacobs-Sera D."/>
            <person name="Hendrix R.W."/>
            <person name="Hatfull G.F."/>
        </authorList>
    </citation>
    <scope>NUCLEOTIDE SEQUENCE [LARGE SCALE GENOMIC DNA]</scope>
</reference>
<accession>A0A0U4IHW9</accession>
<proteinExistence type="predicted"/>
<keyword evidence="2" id="KW-1185">Reference proteome</keyword>
<protein>
    <submittedName>
        <fullName evidence="1">Uncharacterized protein</fullName>
    </submittedName>
</protein>
<name>A0A0U4IHW9_9CAUD</name>
<evidence type="ECO:0000313" key="2">
    <source>
        <dbReference type="Proteomes" id="UP000223391"/>
    </source>
</evidence>